<dbReference type="Proteomes" id="UP000306272">
    <property type="component" value="Unassembled WGS sequence"/>
</dbReference>
<gene>
    <name evidence="1" type="ORF">FHG55_10130</name>
</gene>
<keyword evidence="2" id="KW-1185">Reference proteome</keyword>
<organism evidence="1 2">
    <name type="scientific">Pseudomonas jessenii</name>
    <dbReference type="NCBI Taxonomy" id="77298"/>
    <lineage>
        <taxon>Bacteria</taxon>
        <taxon>Pseudomonadati</taxon>
        <taxon>Pseudomonadota</taxon>
        <taxon>Gammaproteobacteria</taxon>
        <taxon>Pseudomonadales</taxon>
        <taxon>Pseudomonadaceae</taxon>
        <taxon>Pseudomonas</taxon>
    </lineage>
</organism>
<protein>
    <submittedName>
        <fullName evidence="1">Uncharacterized protein</fullName>
    </submittedName>
</protein>
<accession>A0A5C4L0M3</accession>
<dbReference type="EMBL" id="VDDB01000007">
    <property type="protein sequence ID" value="TNB97427.1"/>
    <property type="molecule type" value="Genomic_DNA"/>
</dbReference>
<evidence type="ECO:0000313" key="2">
    <source>
        <dbReference type="Proteomes" id="UP000306272"/>
    </source>
</evidence>
<evidence type="ECO:0000313" key="1">
    <source>
        <dbReference type="EMBL" id="TNB97427.1"/>
    </source>
</evidence>
<dbReference type="AlphaFoldDB" id="A0A5C4L0M3"/>
<proteinExistence type="predicted"/>
<comment type="caution">
    <text evidence="1">The sequence shown here is derived from an EMBL/GenBank/DDBJ whole genome shotgun (WGS) entry which is preliminary data.</text>
</comment>
<sequence length="88" mass="10655">MWERACSRMRCINRHQCCLTHRIREQARSHKGFVSSLELAPIPITRNRRTTHVVKRVRPVQDWHRPFQLPHRRPDACRCALRRRPAPR</sequence>
<reference evidence="1" key="1">
    <citation type="submission" date="2019-06" db="EMBL/GenBank/DDBJ databases">
        <title>Pseudomonas-derived Butenolides : (Bio)synthesis of Styrolides.</title>
        <authorList>
            <person name="Klapper M."/>
            <person name="Chowdhury S."/>
            <person name="Stallforth P."/>
        </authorList>
    </citation>
    <scope>NUCLEOTIDE SEQUENCE [LARGE SCALE GENOMIC DNA]</scope>
    <source>
        <strain evidence="1">EC-S101</strain>
    </source>
</reference>
<name>A0A5C4L0M3_PSEJE</name>